<comment type="caution">
    <text evidence="10">The sequence shown here is derived from an EMBL/GenBank/DDBJ whole genome shotgun (WGS) entry which is preliminary data.</text>
</comment>
<dbReference type="InterPro" id="IPR003439">
    <property type="entry name" value="ABC_transporter-like_ATP-bd"/>
</dbReference>
<dbReference type="InterPro" id="IPR027417">
    <property type="entry name" value="P-loop_NTPase"/>
</dbReference>
<feature type="transmembrane region" description="Helical" evidence="7">
    <location>
        <begin position="173"/>
        <end position="191"/>
    </location>
</feature>
<comment type="subcellular location">
    <subcellularLocation>
        <location evidence="1">Cell membrane</location>
        <topology evidence="1">Multi-pass membrane protein</topology>
    </subcellularLocation>
</comment>
<evidence type="ECO:0000256" key="6">
    <source>
        <dbReference type="ARBA" id="ARBA00023136"/>
    </source>
</evidence>
<dbReference type="Pfam" id="PF00005">
    <property type="entry name" value="ABC_tran"/>
    <property type="match status" value="1"/>
</dbReference>
<dbReference type="InterPro" id="IPR036640">
    <property type="entry name" value="ABC1_TM_sf"/>
</dbReference>
<dbReference type="InterPro" id="IPR011527">
    <property type="entry name" value="ABC1_TM_dom"/>
</dbReference>
<dbReference type="GO" id="GO:0016887">
    <property type="term" value="F:ATP hydrolysis activity"/>
    <property type="evidence" value="ECO:0007669"/>
    <property type="project" value="InterPro"/>
</dbReference>
<dbReference type="Pfam" id="PF00664">
    <property type="entry name" value="ABC_membrane"/>
    <property type="match status" value="1"/>
</dbReference>
<protein>
    <submittedName>
        <fullName evidence="10">Thiol reductant ABC exporter subunit CydC</fullName>
    </submittedName>
</protein>
<dbReference type="PROSITE" id="PS00211">
    <property type="entry name" value="ABC_TRANSPORTER_1"/>
    <property type="match status" value="1"/>
</dbReference>
<feature type="domain" description="ABC transmembrane type-1" evidence="9">
    <location>
        <begin position="24"/>
        <end position="315"/>
    </location>
</feature>
<dbReference type="PROSITE" id="PS50929">
    <property type="entry name" value="ABC_TM1F"/>
    <property type="match status" value="1"/>
</dbReference>
<accession>A0A4Z0W807</accession>
<feature type="transmembrane region" description="Helical" evidence="7">
    <location>
        <begin position="21"/>
        <end position="41"/>
    </location>
</feature>
<feature type="transmembrane region" description="Helical" evidence="7">
    <location>
        <begin position="284"/>
        <end position="306"/>
    </location>
</feature>
<dbReference type="GO" id="GO:0034775">
    <property type="term" value="P:glutathione transmembrane transport"/>
    <property type="evidence" value="ECO:0007669"/>
    <property type="project" value="InterPro"/>
</dbReference>
<keyword evidence="3" id="KW-0547">Nucleotide-binding</keyword>
<dbReference type="GO" id="GO:0015421">
    <property type="term" value="F:ABC-type oligopeptide transporter activity"/>
    <property type="evidence" value="ECO:0007669"/>
    <property type="project" value="TreeGrafter"/>
</dbReference>
<dbReference type="InterPro" id="IPR014223">
    <property type="entry name" value="ABC_CydC/D"/>
</dbReference>
<dbReference type="SUPFAM" id="SSF52540">
    <property type="entry name" value="P-loop containing nucleoside triphosphate hydrolases"/>
    <property type="match status" value="1"/>
</dbReference>
<evidence type="ECO:0000256" key="3">
    <source>
        <dbReference type="ARBA" id="ARBA00022741"/>
    </source>
</evidence>
<dbReference type="GO" id="GO:0005524">
    <property type="term" value="F:ATP binding"/>
    <property type="evidence" value="ECO:0007669"/>
    <property type="project" value="UniProtKB-KW"/>
</dbReference>
<evidence type="ECO:0000256" key="5">
    <source>
        <dbReference type="ARBA" id="ARBA00022989"/>
    </source>
</evidence>
<dbReference type="PANTHER" id="PTHR43394:SF1">
    <property type="entry name" value="ATP-BINDING CASSETTE SUB-FAMILY B MEMBER 10, MITOCHONDRIAL"/>
    <property type="match status" value="1"/>
</dbReference>
<dbReference type="InterPro" id="IPR003593">
    <property type="entry name" value="AAA+_ATPase"/>
</dbReference>
<proteinExistence type="predicted"/>
<dbReference type="OrthoDB" id="9802264at2"/>
<dbReference type="SMART" id="SM00382">
    <property type="entry name" value="AAA"/>
    <property type="match status" value="1"/>
</dbReference>
<evidence type="ECO:0000313" key="10">
    <source>
        <dbReference type="EMBL" id="TGG94194.1"/>
    </source>
</evidence>
<evidence type="ECO:0000256" key="2">
    <source>
        <dbReference type="ARBA" id="ARBA00022692"/>
    </source>
</evidence>
<evidence type="ECO:0000259" key="8">
    <source>
        <dbReference type="PROSITE" id="PS50893"/>
    </source>
</evidence>
<dbReference type="PROSITE" id="PS50893">
    <property type="entry name" value="ABC_TRANSPORTER_2"/>
    <property type="match status" value="1"/>
</dbReference>
<dbReference type="Gene3D" id="1.20.1560.10">
    <property type="entry name" value="ABC transporter type 1, transmembrane domain"/>
    <property type="match status" value="1"/>
</dbReference>
<evidence type="ECO:0000256" key="4">
    <source>
        <dbReference type="ARBA" id="ARBA00022840"/>
    </source>
</evidence>
<dbReference type="InterPro" id="IPR039421">
    <property type="entry name" value="Type_1_exporter"/>
</dbReference>
<keyword evidence="11" id="KW-1185">Reference proteome</keyword>
<dbReference type="SUPFAM" id="SSF90123">
    <property type="entry name" value="ABC transporter transmembrane region"/>
    <property type="match status" value="1"/>
</dbReference>
<feature type="transmembrane region" description="Helical" evidence="7">
    <location>
        <begin position="146"/>
        <end position="167"/>
    </location>
</feature>
<evidence type="ECO:0000259" key="9">
    <source>
        <dbReference type="PROSITE" id="PS50929"/>
    </source>
</evidence>
<feature type="transmembrane region" description="Helical" evidence="7">
    <location>
        <begin position="47"/>
        <end position="70"/>
    </location>
</feature>
<reference evidence="10 11" key="1">
    <citation type="submission" date="2019-04" db="EMBL/GenBank/DDBJ databases">
        <title>Natronospirillum operosus gen. nov., sp. nov., a haloalkaliphilic satellite isolated from decaying biomass of laboratory culture of cyanobacterium Geitlerinema sp. and proposal of Natronospirillaceae fam. nov. and Saccharospirillaceae fam. nov.</title>
        <authorList>
            <person name="Kevbrin V."/>
            <person name="Boltyanskaya Y."/>
            <person name="Koziaeva V."/>
            <person name="Grouzdev D.S."/>
            <person name="Park M."/>
            <person name="Cho J."/>
        </authorList>
    </citation>
    <scope>NUCLEOTIDE SEQUENCE [LARGE SCALE GENOMIC DNA]</scope>
    <source>
        <strain evidence="10 11">G-116</strain>
    </source>
</reference>
<organism evidence="10 11">
    <name type="scientific">Natronospirillum operosum</name>
    <dbReference type="NCBI Taxonomy" id="2759953"/>
    <lineage>
        <taxon>Bacteria</taxon>
        <taxon>Pseudomonadati</taxon>
        <taxon>Pseudomonadota</taxon>
        <taxon>Gammaproteobacteria</taxon>
        <taxon>Oceanospirillales</taxon>
        <taxon>Natronospirillaceae</taxon>
        <taxon>Natronospirillum</taxon>
    </lineage>
</organism>
<keyword evidence="2 7" id="KW-0812">Transmembrane</keyword>
<sequence length="557" mass="59517">MKRSDHSILAPWLKLILQQQRRLWIGAALMLLTVASAIGLLAVSGWFITATALTGLLLAAGVAATLDIYVPGGAIRAFALSRTVARYLERLYNHDTVLRLLAELRTAAFARLTRLDGTRLGRLRAAEWLNRLTADIDTLDNLYLRLLAPPLVTAAGIALVAGLIMIFLPATGLIIGLGLSCLLLALTWGLARRSRAASAELSARLEQLRVTSIEQLQGLSELTAYGMLERHQVEQQRHEQLLQQRQHQVARQIACANGLATVGVQSAVVLSLIAALLAFNAGQITGPVAVMLPLAVMALGEAFALLPKAFGHWGATVAAAARLNEDTAVPEAGPAATVSVPDRPHIRLQQVSLHYPVNPHLPALQAFDLELPFGAQVGLIGPSGSGKSTVAQLLVGLLQPTAGQITVNDTDLSALAEAQWLARIGYLTQQTDLFNESVASNLLLACPQASDADLWAALHQVGLDTLVQELPRQLDTPVGETGRQFSGGEARRLALARLLLKDPAIVVLDEPFSGLDRFTADGIRQVLAAWLPGKTLLALGHDETALPTVDRIVHLSS</sequence>
<dbReference type="GO" id="GO:0045454">
    <property type="term" value="P:cell redox homeostasis"/>
    <property type="evidence" value="ECO:0007669"/>
    <property type="project" value="InterPro"/>
</dbReference>
<dbReference type="GO" id="GO:0005886">
    <property type="term" value="C:plasma membrane"/>
    <property type="evidence" value="ECO:0007669"/>
    <property type="project" value="UniProtKB-SubCell"/>
</dbReference>
<keyword evidence="4" id="KW-0067">ATP-binding</keyword>
<evidence type="ECO:0000256" key="7">
    <source>
        <dbReference type="SAM" id="Phobius"/>
    </source>
</evidence>
<keyword evidence="5 7" id="KW-1133">Transmembrane helix</keyword>
<dbReference type="RefSeq" id="WP_135482761.1">
    <property type="nucleotide sequence ID" value="NZ_SRMF01000002.1"/>
</dbReference>
<name>A0A4Z0W807_9GAMM</name>
<dbReference type="PANTHER" id="PTHR43394">
    <property type="entry name" value="ATP-DEPENDENT PERMEASE MDL1, MITOCHONDRIAL"/>
    <property type="match status" value="1"/>
</dbReference>
<keyword evidence="6 7" id="KW-0472">Membrane</keyword>
<dbReference type="NCBIfam" id="TIGR02868">
    <property type="entry name" value="CydC"/>
    <property type="match status" value="1"/>
</dbReference>
<dbReference type="Proteomes" id="UP000297475">
    <property type="component" value="Unassembled WGS sequence"/>
</dbReference>
<dbReference type="EMBL" id="SRMF01000002">
    <property type="protein sequence ID" value="TGG94194.1"/>
    <property type="molecule type" value="Genomic_DNA"/>
</dbReference>
<feature type="domain" description="ABC transporter" evidence="8">
    <location>
        <begin position="346"/>
        <end position="557"/>
    </location>
</feature>
<feature type="transmembrane region" description="Helical" evidence="7">
    <location>
        <begin position="253"/>
        <end position="278"/>
    </location>
</feature>
<evidence type="ECO:0000256" key="1">
    <source>
        <dbReference type="ARBA" id="ARBA00004651"/>
    </source>
</evidence>
<gene>
    <name evidence="10" type="primary">cydC</name>
    <name evidence="10" type="ORF">E4656_08480</name>
</gene>
<dbReference type="Gene3D" id="3.40.50.300">
    <property type="entry name" value="P-loop containing nucleotide triphosphate hydrolases"/>
    <property type="match status" value="1"/>
</dbReference>
<dbReference type="InterPro" id="IPR017871">
    <property type="entry name" value="ABC_transporter-like_CS"/>
</dbReference>
<evidence type="ECO:0000313" key="11">
    <source>
        <dbReference type="Proteomes" id="UP000297475"/>
    </source>
</evidence>
<dbReference type="AlphaFoldDB" id="A0A4Z0W807"/>